<dbReference type="EMBL" id="JAGIOF010000001">
    <property type="protein sequence ID" value="MBP2386800.1"/>
    <property type="molecule type" value="Genomic_DNA"/>
</dbReference>
<dbReference type="InterPro" id="IPR007210">
    <property type="entry name" value="ABC_Gly_betaine_transp_sub-bd"/>
</dbReference>
<organism evidence="4 5">
    <name type="scientific">Paeniglutamicibacter kerguelensis</name>
    <dbReference type="NCBI Taxonomy" id="254788"/>
    <lineage>
        <taxon>Bacteria</taxon>
        <taxon>Bacillati</taxon>
        <taxon>Actinomycetota</taxon>
        <taxon>Actinomycetes</taxon>
        <taxon>Micrococcales</taxon>
        <taxon>Micrococcaceae</taxon>
        <taxon>Paeniglutamicibacter</taxon>
    </lineage>
</organism>
<dbReference type="Gene3D" id="3.40.190.10">
    <property type="entry name" value="Periplasmic binding protein-like II"/>
    <property type="match status" value="1"/>
</dbReference>
<proteinExistence type="predicted"/>
<gene>
    <name evidence="4" type="ORF">JOF47_002311</name>
</gene>
<dbReference type="Gene3D" id="3.40.190.120">
    <property type="entry name" value="Osmoprotection protein (prox), domain 2"/>
    <property type="match status" value="1"/>
</dbReference>
<evidence type="ECO:0000259" key="3">
    <source>
        <dbReference type="Pfam" id="PF04069"/>
    </source>
</evidence>
<name>A0ABS4XEC0_9MICC</name>
<dbReference type="Proteomes" id="UP001296993">
    <property type="component" value="Unassembled WGS sequence"/>
</dbReference>
<dbReference type="Pfam" id="PF04069">
    <property type="entry name" value="OpuAC"/>
    <property type="match status" value="1"/>
</dbReference>
<dbReference type="RefSeq" id="WP_209998096.1">
    <property type="nucleotide sequence ID" value="NZ_BAAAJY010000010.1"/>
</dbReference>
<accession>A0ABS4XEC0</accession>
<feature type="compositionally biased region" description="Low complexity" evidence="1">
    <location>
        <begin position="111"/>
        <end position="127"/>
    </location>
</feature>
<evidence type="ECO:0000313" key="4">
    <source>
        <dbReference type="EMBL" id="MBP2386800.1"/>
    </source>
</evidence>
<sequence length="335" mass="34030">MTPGGSTPKTKRRVLVAGLACGALLLSACTPKPQVQASQSATERELVFAHTADATSTTLANVYVGMLEAAGIDAKVGEPVADPVAEVLDGKADVVIAGSGDLLAALDKEAPAGSAPVPGSAPATGSGKPSTPAPGTALPPSAEQTLKRLHGLDLGEYALLDSAAAARTGTLVVTAATSAGKNLATLAQLPALCPDLDFGVPKSLSADLLPRLEGIYSCTPHRMVPVVPQDESTVGPLITGQVEVLATTSDNAGIPDNGLVVVQDAQALFEPQTLTPLTTTRQLGQDAIDAINKVSAALKQEDLIALNRAVTGRDALGPEKVAIDWLREKSLVAKP</sequence>
<keyword evidence="2" id="KW-0732">Signal</keyword>
<keyword evidence="5" id="KW-1185">Reference proteome</keyword>
<feature type="chain" id="PRO_5046151675" evidence="2">
    <location>
        <begin position="29"/>
        <end position="335"/>
    </location>
</feature>
<evidence type="ECO:0000256" key="2">
    <source>
        <dbReference type="SAM" id="SignalP"/>
    </source>
</evidence>
<feature type="region of interest" description="Disordered" evidence="1">
    <location>
        <begin position="111"/>
        <end position="141"/>
    </location>
</feature>
<dbReference type="SUPFAM" id="SSF53850">
    <property type="entry name" value="Periplasmic binding protein-like II"/>
    <property type="match status" value="1"/>
</dbReference>
<reference evidence="4 5" key="1">
    <citation type="submission" date="2021-03" db="EMBL/GenBank/DDBJ databases">
        <title>Sequencing the genomes of 1000 actinobacteria strains.</title>
        <authorList>
            <person name="Klenk H.-P."/>
        </authorList>
    </citation>
    <scope>NUCLEOTIDE SEQUENCE [LARGE SCALE GENOMIC DNA]</scope>
    <source>
        <strain evidence="4 5">DSM 15797</strain>
    </source>
</reference>
<comment type="caution">
    <text evidence="4">The sequence shown here is derived from an EMBL/GenBank/DDBJ whole genome shotgun (WGS) entry which is preliminary data.</text>
</comment>
<protein>
    <submittedName>
        <fullName evidence="4">Glycine betaine/choline ABC-type transport system substrate-binding protein</fullName>
    </submittedName>
</protein>
<feature type="signal peptide" evidence="2">
    <location>
        <begin position="1"/>
        <end position="28"/>
    </location>
</feature>
<evidence type="ECO:0000256" key="1">
    <source>
        <dbReference type="SAM" id="MobiDB-lite"/>
    </source>
</evidence>
<evidence type="ECO:0000313" key="5">
    <source>
        <dbReference type="Proteomes" id="UP001296993"/>
    </source>
</evidence>
<feature type="domain" description="ABC-type glycine betaine transport system substrate-binding" evidence="3">
    <location>
        <begin position="240"/>
        <end position="328"/>
    </location>
</feature>